<dbReference type="EMBL" id="VSSQ01020076">
    <property type="protein sequence ID" value="MPM64659.1"/>
    <property type="molecule type" value="Genomic_DNA"/>
</dbReference>
<keyword evidence="1" id="KW-0812">Transmembrane</keyword>
<gene>
    <name evidence="2" type="ORF">SDC9_111547</name>
</gene>
<sequence length="123" mass="13717">MGRLSDGEGLIWCSAIAIVLITYKPAELMTGKLVKESDSFNAHIIVNILCTVFLMSIFMTVVGTWIGSRNVSIEPIRTFFYKWPRNFAISFAIEVLVAQPIARTVLFKLHQIKDAKANGELVA</sequence>
<feature type="transmembrane region" description="Helical" evidence="1">
    <location>
        <begin position="44"/>
        <end position="67"/>
    </location>
</feature>
<evidence type="ECO:0008006" key="3">
    <source>
        <dbReference type="Google" id="ProtNLM"/>
    </source>
</evidence>
<organism evidence="2">
    <name type="scientific">bioreactor metagenome</name>
    <dbReference type="NCBI Taxonomy" id="1076179"/>
    <lineage>
        <taxon>unclassified sequences</taxon>
        <taxon>metagenomes</taxon>
        <taxon>ecological metagenomes</taxon>
    </lineage>
</organism>
<evidence type="ECO:0000313" key="2">
    <source>
        <dbReference type="EMBL" id="MPM64659.1"/>
    </source>
</evidence>
<reference evidence="2" key="1">
    <citation type="submission" date="2019-08" db="EMBL/GenBank/DDBJ databases">
        <authorList>
            <person name="Kucharzyk K."/>
            <person name="Murdoch R.W."/>
            <person name="Higgins S."/>
            <person name="Loffler F."/>
        </authorList>
    </citation>
    <scope>NUCLEOTIDE SEQUENCE</scope>
</reference>
<dbReference type="Pfam" id="PF11391">
    <property type="entry name" value="DUF2798"/>
    <property type="match status" value="1"/>
</dbReference>
<feature type="transmembrane region" description="Helical" evidence="1">
    <location>
        <begin position="6"/>
        <end position="23"/>
    </location>
</feature>
<comment type="caution">
    <text evidence="2">The sequence shown here is derived from an EMBL/GenBank/DDBJ whole genome shotgun (WGS) entry which is preliminary data.</text>
</comment>
<keyword evidence="1" id="KW-1133">Transmembrane helix</keyword>
<name>A0A645BGS0_9ZZZZ</name>
<accession>A0A645BGS0</accession>
<proteinExistence type="predicted"/>
<feature type="transmembrane region" description="Helical" evidence="1">
    <location>
        <begin position="87"/>
        <end position="106"/>
    </location>
</feature>
<protein>
    <recommendedName>
        <fullName evidence="3">DUF2798 domain-containing protein</fullName>
    </recommendedName>
</protein>
<dbReference type="InterPro" id="IPR021529">
    <property type="entry name" value="DUF2798"/>
</dbReference>
<dbReference type="AlphaFoldDB" id="A0A645BGS0"/>
<keyword evidence="1" id="KW-0472">Membrane</keyword>
<evidence type="ECO:0000256" key="1">
    <source>
        <dbReference type="SAM" id="Phobius"/>
    </source>
</evidence>